<dbReference type="EMBL" id="CAMAPF010000935">
    <property type="protein sequence ID" value="CAH9124750.1"/>
    <property type="molecule type" value="Genomic_DNA"/>
</dbReference>
<dbReference type="GO" id="GO:0046983">
    <property type="term" value="F:protein dimerization activity"/>
    <property type="evidence" value="ECO:0007669"/>
    <property type="project" value="InterPro"/>
</dbReference>
<feature type="compositionally biased region" description="Low complexity" evidence="1">
    <location>
        <begin position="19"/>
        <end position="31"/>
    </location>
</feature>
<dbReference type="SMART" id="SM00597">
    <property type="entry name" value="ZnF_TTF"/>
    <property type="match status" value="1"/>
</dbReference>
<dbReference type="Pfam" id="PF05699">
    <property type="entry name" value="Dimer_Tnp_hAT"/>
    <property type="match status" value="1"/>
</dbReference>
<reference evidence="3" key="1">
    <citation type="submission" date="2022-07" db="EMBL/GenBank/DDBJ databases">
        <authorList>
            <person name="Macas J."/>
            <person name="Novak P."/>
            <person name="Neumann P."/>
        </authorList>
    </citation>
    <scope>NUCLEOTIDE SEQUENCE</scope>
</reference>
<dbReference type="InterPro" id="IPR006580">
    <property type="entry name" value="Znf_TTF"/>
</dbReference>
<feature type="domain" description="TTF-type" evidence="2">
    <location>
        <begin position="100"/>
        <end position="201"/>
    </location>
</feature>
<organism evidence="3 5">
    <name type="scientific">Cuscuta epithymum</name>
    <dbReference type="NCBI Taxonomy" id="186058"/>
    <lineage>
        <taxon>Eukaryota</taxon>
        <taxon>Viridiplantae</taxon>
        <taxon>Streptophyta</taxon>
        <taxon>Embryophyta</taxon>
        <taxon>Tracheophyta</taxon>
        <taxon>Spermatophyta</taxon>
        <taxon>Magnoliopsida</taxon>
        <taxon>eudicotyledons</taxon>
        <taxon>Gunneridae</taxon>
        <taxon>Pentapetalae</taxon>
        <taxon>asterids</taxon>
        <taxon>lamiids</taxon>
        <taxon>Solanales</taxon>
        <taxon>Convolvulaceae</taxon>
        <taxon>Cuscuteae</taxon>
        <taxon>Cuscuta</taxon>
        <taxon>Cuscuta subgen. Cuscuta</taxon>
    </lineage>
</organism>
<dbReference type="EMBL" id="CAMAPF010000062">
    <property type="protein sequence ID" value="CAH9089888.1"/>
    <property type="molecule type" value="Genomic_DNA"/>
</dbReference>
<dbReference type="PANTHER" id="PTHR11697:SF230">
    <property type="entry name" value="ZINC FINGER, MYM DOMAIN CONTAINING 1"/>
    <property type="match status" value="1"/>
</dbReference>
<dbReference type="InterPro" id="IPR025398">
    <property type="entry name" value="DUF4371"/>
</dbReference>
<dbReference type="SUPFAM" id="SSF53098">
    <property type="entry name" value="Ribonuclease H-like"/>
    <property type="match status" value="1"/>
</dbReference>
<dbReference type="InterPro" id="IPR012337">
    <property type="entry name" value="RNaseH-like_sf"/>
</dbReference>
<keyword evidence="5" id="KW-1185">Reference proteome</keyword>
<evidence type="ECO:0000313" key="4">
    <source>
        <dbReference type="EMBL" id="CAH9124750.1"/>
    </source>
</evidence>
<dbReference type="Proteomes" id="UP001152523">
    <property type="component" value="Unassembled WGS sequence"/>
</dbReference>
<protein>
    <recommendedName>
        <fullName evidence="2">TTF-type domain-containing protein</fullName>
    </recommendedName>
</protein>
<name>A0AAV0D2X6_9ASTE</name>
<feature type="region of interest" description="Disordered" evidence="1">
    <location>
        <begin position="707"/>
        <end position="727"/>
    </location>
</feature>
<proteinExistence type="predicted"/>
<sequence>MLRYYPVVPPKPKQPSIDVSSSNNLVSSSENVIPNNETNVKKARIEVELSDDDIVGDPGLRKPIETYDVNIRDKLRRRYLTKGPCQPRDFKFPQSDFNGRNRSFQKQWFDEFNWLEYSVAKDAAFNHLCYLFGRHHKNGDDAFTEVGFNNWRKAKEKFRDHEGTPESMHHYAKIKWSGFQNQKQNVDYVLSQQTKKDELEYRLRLTTIVDVVRFLLEGGLAFRGHNESATSTHSGNFLELLKWECRRHPHINMVMNSNAPGNSLLTSPKIQKEVINACATEVRLAIINEVGSKFFSLLIDEARDSSIKEQMSVVIRFVNNCGEVIERFLGVVHVSNTCAQTLKNAIDDFFAKYGLSLSKVRGQGYDGASNMSGAINGLKQKILEENKQAHYVHCFAHRLQLVIVSSLKSNGIIGSFFDHLLMIVNVVGASCKRKDDLLQKHYEDLVGRIERGEVSTGKGKNQEKSLARPGDTRWGSHYKTIIRVVDMWDAVIEVLEAIFDDGVDLKRRVKRQKTVDGSPKTYLHYFHVDIFLEVIDRLTQEMNNRFTETSSELLMCIASLSPKDSFSNFDVKRLLRLAELYPDDFSSRDKFELNEQLRVFITFVKSSPQFLGLQTIGDLAKTLVGTEWHTTYKLVYRLIQLALVLPVTTATVERSFSTMKYIKNDLRNKIGEEYLTDCLVCYIEKDIFVKIDNEVIMRRFQSMAPRRQRLPPLNDSPSVDASCSNQN</sequence>
<gene>
    <name evidence="3" type="ORF">CEPIT_LOCUS11047</name>
    <name evidence="4" type="ORF">CEPIT_LOCUS26219</name>
</gene>
<accession>A0AAV0D2X6</accession>
<dbReference type="PANTHER" id="PTHR11697">
    <property type="entry name" value="GENERAL TRANSCRIPTION FACTOR 2-RELATED ZINC FINGER PROTEIN"/>
    <property type="match status" value="1"/>
</dbReference>
<evidence type="ECO:0000256" key="1">
    <source>
        <dbReference type="SAM" id="MobiDB-lite"/>
    </source>
</evidence>
<comment type="caution">
    <text evidence="3">The sequence shown here is derived from an EMBL/GenBank/DDBJ whole genome shotgun (WGS) entry which is preliminary data.</text>
</comment>
<evidence type="ECO:0000259" key="2">
    <source>
        <dbReference type="SMART" id="SM00597"/>
    </source>
</evidence>
<feature type="region of interest" description="Disordered" evidence="1">
    <location>
        <begin position="10"/>
        <end position="31"/>
    </location>
</feature>
<dbReference type="Pfam" id="PF14291">
    <property type="entry name" value="DUF4371"/>
    <property type="match status" value="1"/>
</dbReference>
<dbReference type="InterPro" id="IPR055298">
    <property type="entry name" value="AtLOH3-like"/>
</dbReference>
<dbReference type="AlphaFoldDB" id="A0AAV0D2X6"/>
<evidence type="ECO:0000313" key="5">
    <source>
        <dbReference type="Proteomes" id="UP001152523"/>
    </source>
</evidence>
<feature type="compositionally biased region" description="Polar residues" evidence="1">
    <location>
        <begin position="715"/>
        <end position="727"/>
    </location>
</feature>
<evidence type="ECO:0000313" key="3">
    <source>
        <dbReference type="EMBL" id="CAH9089888.1"/>
    </source>
</evidence>
<dbReference type="InterPro" id="IPR008906">
    <property type="entry name" value="HATC_C_dom"/>
</dbReference>